<name>A0A0E9XZI7_ANGAN</name>
<protein>
    <submittedName>
        <fullName evidence="1">Uncharacterized protein</fullName>
    </submittedName>
</protein>
<reference evidence="1" key="2">
    <citation type="journal article" date="2015" name="Fish Shellfish Immunol.">
        <title>Early steps in the European eel (Anguilla anguilla)-Vibrio vulnificus interaction in the gills: Role of the RtxA13 toxin.</title>
        <authorList>
            <person name="Callol A."/>
            <person name="Pajuelo D."/>
            <person name="Ebbesson L."/>
            <person name="Teles M."/>
            <person name="MacKenzie S."/>
            <person name="Amaro C."/>
        </authorList>
    </citation>
    <scope>NUCLEOTIDE SEQUENCE</scope>
</reference>
<reference evidence="1" key="1">
    <citation type="submission" date="2014-11" db="EMBL/GenBank/DDBJ databases">
        <authorList>
            <person name="Amaro Gonzalez C."/>
        </authorList>
    </citation>
    <scope>NUCLEOTIDE SEQUENCE</scope>
</reference>
<evidence type="ECO:0000313" key="1">
    <source>
        <dbReference type="EMBL" id="JAI08065.1"/>
    </source>
</evidence>
<organism evidence="1">
    <name type="scientific">Anguilla anguilla</name>
    <name type="common">European freshwater eel</name>
    <name type="synonym">Muraena anguilla</name>
    <dbReference type="NCBI Taxonomy" id="7936"/>
    <lineage>
        <taxon>Eukaryota</taxon>
        <taxon>Metazoa</taxon>
        <taxon>Chordata</taxon>
        <taxon>Craniata</taxon>
        <taxon>Vertebrata</taxon>
        <taxon>Euteleostomi</taxon>
        <taxon>Actinopterygii</taxon>
        <taxon>Neopterygii</taxon>
        <taxon>Teleostei</taxon>
        <taxon>Anguilliformes</taxon>
        <taxon>Anguillidae</taxon>
        <taxon>Anguilla</taxon>
    </lineage>
</organism>
<accession>A0A0E9XZI7</accession>
<sequence>MTLLYLTSSLLHSASQ</sequence>
<dbReference type="AlphaFoldDB" id="A0A0E9XZI7"/>
<proteinExistence type="predicted"/>
<dbReference type="EMBL" id="GBXM01000513">
    <property type="protein sequence ID" value="JAI08065.1"/>
    <property type="molecule type" value="Transcribed_RNA"/>
</dbReference>